<dbReference type="PANTHER" id="PTHR37490">
    <property type="entry name" value="EXPRESSED PROTEIN"/>
    <property type="match status" value="1"/>
</dbReference>
<protein>
    <submittedName>
        <fullName evidence="1">Uncharacterized protein</fullName>
    </submittedName>
</protein>
<organism evidence="1">
    <name type="scientific">viral metagenome</name>
    <dbReference type="NCBI Taxonomy" id="1070528"/>
    <lineage>
        <taxon>unclassified sequences</taxon>
        <taxon>metagenomes</taxon>
        <taxon>organismal metagenomes</taxon>
    </lineage>
</organism>
<dbReference type="AlphaFoldDB" id="A0A6C0F4Y2"/>
<dbReference type="EMBL" id="MN739034">
    <property type="protein sequence ID" value="QHT36264.1"/>
    <property type="molecule type" value="Genomic_DNA"/>
</dbReference>
<dbReference type="Pfam" id="PF11913">
    <property type="entry name" value="DUF3431"/>
    <property type="match status" value="1"/>
</dbReference>
<accession>A0A6C0F4Y2</accession>
<dbReference type="PANTHER" id="PTHR37490:SF1">
    <property type="entry name" value="GLYCOSYLTRANSFERASE 2-LIKE DOMAIN-CONTAINING PROTEIN"/>
    <property type="match status" value="1"/>
</dbReference>
<dbReference type="InterPro" id="IPR021838">
    <property type="entry name" value="DUF3431"/>
</dbReference>
<sequence length="379" mass="44948">MKRFFNNINTECFIIKKFEVNIPITIKNLDKMYLSCLKKENYVNFSLRDDNMELQNWILEKDEYNDEIFYIKNCFKRYNGTQYLGCPNQNGQVFLYTSKNKYTKWTIAKIKDDIYKINYAGEKFNLKEVCLVVARYKENIDWVLAYNDIAIIYNKGPLITGYNAGFPFQNVINLENIGREGHTYLHHIIENYENLNSRTIFVQGSPFIHNKTILFGIDNYEKNLDVQPLGATYLPNCPSKWYANNYKKTTDYGLNYCIFLMNQNMEYFNYFDNGVKELNYKYKKLFPNSKSLVENFLQRSSYEVIKNVNVIRLVLCGLFSVTDNKIKKHDVKIYQELIKELTSFNPQGGENGYILEKLWLYIFEDNDIQSTLDLDKEQN</sequence>
<name>A0A6C0F4Y2_9ZZZZ</name>
<reference evidence="1" key="1">
    <citation type="journal article" date="2020" name="Nature">
        <title>Giant virus diversity and host interactions through global metagenomics.</title>
        <authorList>
            <person name="Schulz F."/>
            <person name="Roux S."/>
            <person name="Paez-Espino D."/>
            <person name="Jungbluth S."/>
            <person name="Walsh D.A."/>
            <person name="Denef V.J."/>
            <person name="McMahon K.D."/>
            <person name="Konstantinidis K.T."/>
            <person name="Eloe-Fadrosh E.A."/>
            <person name="Kyrpides N.C."/>
            <person name="Woyke T."/>
        </authorList>
    </citation>
    <scope>NUCLEOTIDE SEQUENCE</scope>
    <source>
        <strain evidence="1">GVMAG-M-3300009182-46</strain>
    </source>
</reference>
<evidence type="ECO:0000313" key="1">
    <source>
        <dbReference type="EMBL" id="QHT36264.1"/>
    </source>
</evidence>
<proteinExistence type="predicted"/>